<proteinExistence type="predicted"/>
<organism evidence="4 5">
    <name type="scientific">Paramarasmius palmivorus</name>
    <dbReference type="NCBI Taxonomy" id="297713"/>
    <lineage>
        <taxon>Eukaryota</taxon>
        <taxon>Fungi</taxon>
        <taxon>Dikarya</taxon>
        <taxon>Basidiomycota</taxon>
        <taxon>Agaricomycotina</taxon>
        <taxon>Agaricomycetes</taxon>
        <taxon>Agaricomycetidae</taxon>
        <taxon>Agaricales</taxon>
        <taxon>Marasmiineae</taxon>
        <taxon>Marasmiaceae</taxon>
        <taxon>Paramarasmius</taxon>
    </lineage>
</organism>
<dbReference type="InterPro" id="IPR038220">
    <property type="entry name" value="PHOX_C_sf"/>
</dbReference>
<dbReference type="Proteomes" id="UP001383192">
    <property type="component" value="Unassembled WGS sequence"/>
</dbReference>
<dbReference type="GO" id="GO:0016491">
    <property type="term" value="F:oxidoreductase activity"/>
    <property type="evidence" value="ECO:0007669"/>
    <property type="project" value="UniProtKB-KW"/>
</dbReference>
<evidence type="ECO:0000313" key="5">
    <source>
        <dbReference type="Proteomes" id="UP001383192"/>
    </source>
</evidence>
<evidence type="ECO:0000256" key="2">
    <source>
        <dbReference type="SAM" id="MobiDB-lite"/>
    </source>
</evidence>
<keyword evidence="5" id="KW-1185">Reference proteome</keyword>
<evidence type="ECO:0000313" key="4">
    <source>
        <dbReference type="EMBL" id="KAK7039069.1"/>
    </source>
</evidence>
<dbReference type="EMBL" id="JAYKXP010000040">
    <property type="protein sequence ID" value="KAK7039069.1"/>
    <property type="molecule type" value="Genomic_DNA"/>
</dbReference>
<sequence length="189" mass="21237">MLNRTTDLMRKTFAVSGTTNNEAWVRGWELRQFGVNYRGSPITVDERYTDISESVDPYRSGQDGSAHGGDRASDAPGLVSDGEKKRLFDLLSPLAPRTIWTPWIALKAWLPQRSYTLRERFRQTASADYTFVDGDCFAYKHYNVKAGETLAVGIRPDCYIGAVAKDGLGVRKYFDRILAYSHPVSTSNL</sequence>
<name>A0AAW0CL24_9AGAR</name>
<feature type="region of interest" description="Disordered" evidence="2">
    <location>
        <begin position="53"/>
        <end position="78"/>
    </location>
</feature>
<keyword evidence="1" id="KW-0560">Oxidoreductase</keyword>
<reference evidence="4 5" key="1">
    <citation type="submission" date="2024-01" db="EMBL/GenBank/DDBJ databases">
        <title>A draft genome for a cacao thread blight-causing isolate of Paramarasmius palmivorus.</title>
        <authorList>
            <person name="Baruah I.K."/>
            <person name="Bukari Y."/>
            <person name="Amoako-Attah I."/>
            <person name="Meinhardt L.W."/>
            <person name="Bailey B.A."/>
            <person name="Cohen S.P."/>
        </authorList>
    </citation>
    <scope>NUCLEOTIDE SEQUENCE [LARGE SCALE GENOMIC DNA]</scope>
    <source>
        <strain evidence="4 5">GH-12</strain>
    </source>
</reference>
<dbReference type="AlphaFoldDB" id="A0AAW0CL24"/>
<accession>A0AAW0CL24</accession>
<evidence type="ECO:0000256" key="1">
    <source>
        <dbReference type="ARBA" id="ARBA00023002"/>
    </source>
</evidence>
<evidence type="ECO:0000313" key="3">
    <source>
        <dbReference type="EMBL" id="KAK7030998.1"/>
    </source>
</evidence>
<dbReference type="Gene3D" id="3.40.30.20">
    <property type="match status" value="1"/>
</dbReference>
<gene>
    <name evidence="4" type="ORF">VNI00_010231</name>
    <name evidence="3" type="ORF">VNI00_013787</name>
</gene>
<protein>
    <submittedName>
        <fullName evidence="4">Uncharacterized protein</fullName>
    </submittedName>
</protein>
<dbReference type="EMBL" id="JAYKXP010000072">
    <property type="protein sequence ID" value="KAK7030998.1"/>
    <property type="molecule type" value="Genomic_DNA"/>
</dbReference>
<comment type="caution">
    <text evidence="4">The sequence shown here is derived from an EMBL/GenBank/DDBJ whole genome shotgun (WGS) entry which is preliminary data.</text>
</comment>